<evidence type="ECO:0000313" key="2">
    <source>
        <dbReference type="Proteomes" id="UP000256924"/>
    </source>
</evidence>
<gene>
    <name evidence="1" type="ORF">DRF68_14770</name>
</gene>
<dbReference type="InterPro" id="IPR009833">
    <property type="entry name" value="DUF1398"/>
</dbReference>
<dbReference type="InterPro" id="IPR036696">
    <property type="entry name" value="YdfO-like_sf"/>
</dbReference>
<dbReference type="Gene3D" id="3.30.1810.10">
    <property type="entry name" value="YdfO-like"/>
    <property type="match status" value="1"/>
</dbReference>
<name>A0A3D9AYX3_9FLAO</name>
<comment type="caution">
    <text evidence="1">The sequence shown here is derived from an EMBL/GenBank/DDBJ whole genome shotgun (WGS) entry which is preliminary data.</text>
</comment>
<protein>
    <submittedName>
        <fullName evidence="1">Phage envelope protein</fullName>
    </submittedName>
</protein>
<dbReference type="Pfam" id="PF07166">
    <property type="entry name" value="DUF1398"/>
    <property type="match status" value="1"/>
</dbReference>
<keyword evidence="1" id="KW-0261">Viral envelope protein</keyword>
<evidence type="ECO:0000313" key="1">
    <source>
        <dbReference type="EMBL" id="REC46372.1"/>
    </source>
</evidence>
<dbReference type="RefSeq" id="WP_116099267.1">
    <property type="nucleotide sequence ID" value="NZ_QNVU01000032.1"/>
</dbReference>
<keyword evidence="2" id="KW-1185">Reference proteome</keyword>
<dbReference type="Proteomes" id="UP000256924">
    <property type="component" value="Unassembled WGS sequence"/>
</dbReference>
<accession>A0A3D9AYX3</accession>
<dbReference type="SUPFAM" id="SSF160419">
    <property type="entry name" value="YdfO-like"/>
    <property type="match status" value="1"/>
</dbReference>
<proteinExistence type="predicted"/>
<reference evidence="1 2" key="1">
    <citation type="journal article" date="2004" name="Emerg. Infect. Dis.">
        <title>Amoebae-resisting bacteria isolated from human nasal swabs by amoebal coculture.</title>
        <authorList>
            <person name="Greub G."/>
            <person name="La Scola B."/>
            <person name="Raoult D."/>
        </authorList>
    </citation>
    <scope>NUCLEOTIDE SEQUENCE [LARGE SCALE GENOMIC DNA]</scope>
    <source>
        <strain evidence="1 2">CCUG 51329</strain>
    </source>
</reference>
<dbReference type="EMBL" id="QNVU01000032">
    <property type="protein sequence ID" value="REC46372.1"/>
    <property type="molecule type" value="Genomic_DNA"/>
</dbReference>
<dbReference type="AlphaFoldDB" id="A0A3D9AYX3"/>
<organism evidence="1 2">
    <name type="scientific">Candidatus Chryseobacterium massiliense</name>
    <dbReference type="NCBI Taxonomy" id="204089"/>
    <lineage>
        <taxon>Bacteria</taxon>
        <taxon>Pseudomonadati</taxon>
        <taxon>Bacteroidota</taxon>
        <taxon>Flavobacteriia</taxon>
        <taxon>Flavobacteriales</taxon>
        <taxon>Weeksellaceae</taxon>
        <taxon>Chryseobacterium group</taxon>
        <taxon>Chryseobacterium</taxon>
    </lineage>
</organism>
<sequence>MFTVEQIENAHSKVKTGADFPNYIKEIKELGVKSFETWVKDSHTEYFGENDFTTKSEPKYANLIIEDQTDKEKFIQQLKSHQRGKTDYMKFCEDCAGTGIEKWIVDLEKYTCIYYDKNGNEILTEEIPH</sequence>
<keyword evidence="1" id="KW-0946">Virion</keyword>